<evidence type="ECO:0000256" key="4">
    <source>
        <dbReference type="ARBA" id="ARBA00022490"/>
    </source>
</evidence>
<dbReference type="PANTHER" id="PTHR12356:SF3">
    <property type="entry name" value="NUCLEAR MIGRATION PROTEIN NUDC"/>
    <property type="match status" value="1"/>
</dbReference>
<proteinExistence type="inferred from homology"/>
<feature type="domain" description="CS" evidence="6">
    <location>
        <begin position="16"/>
        <end position="108"/>
    </location>
</feature>
<dbReference type="InterPro" id="IPR007052">
    <property type="entry name" value="CS_dom"/>
</dbReference>
<comment type="caution">
    <text evidence="7">The sequence shown here is derived from an EMBL/GenBank/DDBJ whole genome shotgun (WGS) entry which is preliminary data.</text>
</comment>
<evidence type="ECO:0000256" key="1">
    <source>
        <dbReference type="ARBA" id="ARBA00004496"/>
    </source>
</evidence>
<name>A0A8S9ZTS7_9BILA</name>
<protein>
    <recommendedName>
        <fullName evidence="3">Nuclear migration protein nudC</fullName>
    </recommendedName>
    <alternativeName>
        <fullName evidence="5">Nuclear distribution protein C homolog</fullName>
    </alternativeName>
</protein>
<dbReference type="FunFam" id="2.60.40.790:FF:000001">
    <property type="entry name" value="Nuclear migration protein nudC"/>
    <property type="match status" value="1"/>
</dbReference>
<keyword evidence="4" id="KW-0963">Cytoplasm</keyword>
<dbReference type="SUPFAM" id="SSF49764">
    <property type="entry name" value="HSP20-like chaperones"/>
    <property type="match status" value="1"/>
</dbReference>
<evidence type="ECO:0000256" key="5">
    <source>
        <dbReference type="ARBA" id="ARBA00030427"/>
    </source>
</evidence>
<dbReference type="Gene3D" id="2.60.40.790">
    <property type="match status" value="1"/>
</dbReference>
<evidence type="ECO:0000256" key="2">
    <source>
        <dbReference type="ARBA" id="ARBA00010513"/>
    </source>
</evidence>
<comment type="subcellular location">
    <subcellularLocation>
        <location evidence="1">Cytoplasm</location>
    </subcellularLocation>
</comment>
<dbReference type="EMBL" id="JABEBT010000028">
    <property type="protein sequence ID" value="KAF7636596.1"/>
    <property type="molecule type" value="Genomic_DNA"/>
</dbReference>
<dbReference type="GO" id="GO:0051082">
    <property type="term" value="F:unfolded protein binding"/>
    <property type="evidence" value="ECO:0007669"/>
    <property type="project" value="TreeGrafter"/>
</dbReference>
<dbReference type="GO" id="GO:0006457">
    <property type="term" value="P:protein folding"/>
    <property type="evidence" value="ECO:0007669"/>
    <property type="project" value="TreeGrafter"/>
</dbReference>
<dbReference type="Proteomes" id="UP000605970">
    <property type="component" value="Unassembled WGS sequence"/>
</dbReference>
<organism evidence="7 8">
    <name type="scientific">Meloidogyne graminicola</name>
    <dbReference type="NCBI Taxonomy" id="189291"/>
    <lineage>
        <taxon>Eukaryota</taxon>
        <taxon>Metazoa</taxon>
        <taxon>Ecdysozoa</taxon>
        <taxon>Nematoda</taxon>
        <taxon>Chromadorea</taxon>
        <taxon>Rhabditida</taxon>
        <taxon>Tylenchina</taxon>
        <taxon>Tylenchomorpha</taxon>
        <taxon>Tylenchoidea</taxon>
        <taxon>Meloidogynidae</taxon>
        <taxon>Meloidogyninae</taxon>
        <taxon>Meloidogyne</taxon>
    </lineage>
</organism>
<dbReference type="GO" id="GO:0005737">
    <property type="term" value="C:cytoplasm"/>
    <property type="evidence" value="ECO:0007669"/>
    <property type="project" value="UniProtKB-SubCell"/>
</dbReference>
<keyword evidence="8" id="KW-1185">Reference proteome</keyword>
<dbReference type="PROSITE" id="PS51203">
    <property type="entry name" value="CS"/>
    <property type="match status" value="1"/>
</dbReference>
<comment type="similarity">
    <text evidence="2">Belongs to the nudC family.</text>
</comment>
<evidence type="ECO:0000256" key="3">
    <source>
        <dbReference type="ARBA" id="ARBA00017641"/>
    </source>
</evidence>
<dbReference type="Pfam" id="PF04969">
    <property type="entry name" value="CS"/>
    <property type="match status" value="1"/>
</dbReference>
<reference evidence="7" key="1">
    <citation type="journal article" date="2020" name="Ecol. Evol.">
        <title>Genome structure and content of the rice root-knot nematode (Meloidogyne graminicola).</title>
        <authorList>
            <person name="Phan N.T."/>
            <person name="Danchin E.G.J."/>
            <person name="Klopp C."/>
            <person name="Perfus-Barbeoch L."/>
            <person name="Kozlowski D.K."/>
            <person name="Koutsovoulos G.D."/>
            <person name="Lopez-Roques C."/>
            <person name="Bouchez O."/>
            <person name="Zahm M."/>
            <person name="Besnard G."/>
            <person name="Bellafiore S."/>
        </authorList>
    </citation>
    <scope>NUCLEOTIDE SEQUENCE</scope>
    <source>
        <strain evidence="7">VN-18</strain>
    </source>
</reference>
<evidence type="ECO:0000313" key="7">
    <source>
        <dbReference type="EMBL" id="KAF7636596.1"/>
    </source>
</evidence>
<gene>
    <name evidence="7" type="ORF">Mgra_00003992</name>
</gene>
<dbReference type="AlphaFoldDB" id="A0A8S9ZTS7"/>
<sequence>MSDSEQKISPNVGNGCDLTNYQWTQTLGELEVFVPFKDIGFPLKSKDLIVDVGRKNLKIGIKGRQMVIDGELSEEVKVGTANWMIEDGKAVVLTLDKVNGMHWWSRLLLTDPEIDTQKVQPENSKLSDLDGETRSMVEKMMYDQRQKELGLPTSEEKKKQDILKKFMEQHPEMDFSNAKFS</sequence>
<dbReference type="InterPro" id="IPR037898">
    <property type="entry name" value="NudC_fam"/>
</dbReference>
<dbReference type="PANTHER" id="PTHR12356">
    <property type="entry name" value="NUCLEAR MOVEMENT PROTEIN NUDC"/>
    <property type="match status" value="1"/>
</dbReference>
<dbReference type="OrthoDB" id="416217at2759"/>
<evidence type="ECO:0000313" key="8">
    <source>
        <dbReference type="Proteomes" id="UP000605970"/>
    </source>
</evidence>
<dbReference type="InterPro" id="IPR008978">
    <property type="entry name" value="HSP20-like_chaperone"/>
</dbReference>
<accession>A0A8S9ZTS7</accession>
<evidence type="ECO:0000259" key="6">
    <source>
        <dbReference type="PROSITE" id="PS51203"/>
    </source>
</evidence>